<accession>A0AAN1MQQ9</accession>
<keyword evidence="2" id="KW-0012">Acyltransferase</keyword>
<dbReference type="Gene3D" id="3.40.630.30">
    <property type="match status" value="1"/>
</dbReference>
<dbReference type="SUPFAM" id="SSF55729">
    <property type="entry name" value="Acyl-CoA N-acyltransferases (Nat)"/>
    <property type="match status" value="1"/>
</dbReference>
<organism evidence="4 5">
    <name type="scientific">Paraburkholderia hospita</name>
    <dbReference type="NCBI Taxonomy" id="169430"/>
    <lineage>
        <taxon>Bacteria</taxon>
        <taxon>Pseudomonadati</taxon>
        <taxon>Pseudomonadota</taxon>
        <taxon>Betaproteobacteria</taxon>
        <taxon>Burkholderiales</taxon>
        <taxon>Burkholderiaceae</taxon>
        <taxon>Paraburkholderia</taxon>
    </lineage>
</organism>
<dbReference type="Pfam" id="PF00583">
    <property type="entry name" value="Acetyltransf_1"/>
    <property type="match status" value="1"/>
</dbReference>
<dbReference type="InterPro" id="IPR016181">
    <property type="entry name" value="Acyl_CoA_acyltransferase"/>
</dbReference>
<dbReference type="RefSeq" id="WP_103154275.1">
    <property type="nucleotide sequence ID" value="NZ_CP026108.1"/>
</dbReference>
<evidence type="ECO:0000256" key="2">
    <source>
        <dbReference type="ARBA" id="ARBA00023315"/>
    </source>
</evidence>
<sequence length="144" mass="16287">MTLTSLRHIDNDQDCIACYAVMLELRPNLIGPGAFVAQLRRQREQGYRLLAAWQGEEIVALAGYRLQENLLYGRFVYIDDLVVGAGARSQGLGRRLIEAVREEAKRLRCDRLVLDTGLSNAFAQRFYFRQGLLATGLHFVEAVD</sequence>
<dbReference type="EMBL" id="CP026108">
    <property type="protein sequence ID" value="AUT76045.1"/>
    <property type="molecule type" value="Genomic_DNA"/>
</dbReference>
<evidence type="ECO:0000313" key="4">
    <source>
        <dbReference type="EMBL" id="AUT76045.1"/>
    </source>
</evidence>
<dbReference type="PANTHER" id="PTHR43877:SF2">
    <property type="entry name" value="AMINOALKYLPHOSPHONATE N-ACETYLTRANSFERASE-RELATED"/>
    <property type="match status" value="1"/>
</dbReference>
<name>A0AAN1MQQ9_9BURK</name>
<keyword evidence="1" id="KW-0808">Transferase</keyword>
<dbReference type="InterPro" id="IPR000182">
    <property type="entry name" value="GNAT_dom"/>
</dbReference>
<gene>
    <name evidence="4" type="ORF">C2L64_48395</name>
</gene>
<dbReference type="KEGG" id="phs:C2L64_48395"/>
<evidence type="ECO:0000256" key="1">
    <source>
        <dbReference type="ARBA" id="ARBA00022679"/>
    </source>
</evidence>
<dbReference type="PANTHER" id="PTHR43877">
    <property type="entry name" value="AMINOALKYLPHOSPHONATE N-ACETYLTRANSFERASE-RELATED-RELATED"/>
    <property type="match status" value="1"/>
</dbReference>
<dbReference type="GO" id="GO:0016747">
    <property type="term" value="F:acyltransferase activity, transferring groups other than amino-acyl groups"/>
    <property type="evidence" value="ECO:0007669"/>
    <property type="project" value="InterPro"/>
</dbReference>
<dbReference type="GeneID" id="55536082"/>
<dbReference type="InterPro" id="IPR050832">
    <property type="entry name" value="Bact_Acetyltransf"/>
</dbReference>
<dbReference type="Proteomes" id="UP000236649">
    <property type="component" value="Chromosome 4"/>
</dbReference>
<protein>
    <submittedName>
        <fullName evidence="4">GNAT family N-acetyltransferase</fullName>
    </submittedName>
</protein>
<dbReference type="AlphaFoldDB" id="A0AAN1MQQ9"/>
<proteinExistence type="predicted"/>
<reference evidence="4 5" key="1">
    <citation type="submission" date="2018-01" db="EMBL/GenBank/DDBJ databases">
        <title>Species boundaries and ecological features among Paraburkholderia terrae DSMZ17804T, P. hospita DSMZ17164T and P. caribensis DSMZ13236T.</title>
        <authorList>
            <person name="Pratama A.A."/>
        </authorList>
    </citation>
    <scope>NUCLEOTIDE SEQUENCE [LARGE SCALE GENOMIC DNA]</scope>
    <source>
        <strain evidence="4 5">DSM 17164</strain>
    </source>
</reference>
<dbReference type="PROSITE" id="PS51186">
    <property type="entry name" value="GNAT"/>
    <property type="match status" value="1"/>
</dbReference>
<evidence type="ECO:0000313" key="5">
    <source>
        <dbReference type="Proteomes" id="UP000236649"/>
    </source>
</evidence>
<feature type="domain" description="N-acetyltransferase" evidence="3">
    <location>
        <begin position="1"/>
        <end position="144"/>
    </location>
</feature>
<dbReference type="CDD" id="cd04301">
    <property type="entry name" value="NAT_SF"/>
    <property type="match status" value="1"/>
</dbReference>
<evidence type="ECO:0000259" key="3">
    <source>
        <dbReference type="PROSITE" id="PS51186"/>
    </source>
</evidence>